<protein>
    <recommendedName>
        <fullName evidence="2">RNase H type-1 domain-containing protein</fullName>
    </recommendedName>
</protein>
<dbReference type="AlphaFoldDB" id="A0A4Y2A3E4"/>
<feature type="compositionally biased region" description="Basic residues" evidence="1">
    <location>
        <begin position="228"/>
        <end position="239"/>
    </location>
</feature>
<reference evidence="3 4" key="1">
    <citation type="journal article" date="2019" name="Sci. Rep.">
        <title>Orb-weaving spider Araneus ventricosus genome elucidates the spidroin gene catalogue.</title>
        <authorList>
            <person name="Kono N."/>
            <person name="Nakamura H."/>
            <person name="Ohtoshi R."/>
            <person name="Moran D.A.P."/>
            <person name="Shinohara A."/>
            <person name="Yoshida Y."/>
            <person name="Fujiwara M."/>
            <person name="Mori M."/>
            <person name="Tomita M."/>
            <person name="Arakawa K."/>
        </authorList>
    </citation>
    <scope>NUCLEOTIDE SEQUENCE [LARGE SCALE GENOMIC DNA]</scope>
</reference>
<evidence type="ECO:0000259" key="2">
    <source>
        <dbReference type="Pfam" id="PF00075"/>
    </source>
</evidence>
<proteinExistence type="predicted"/>
<dbReference type="InterPro" id="IPR012337">
    <property type="entry name" value="RNaseH-like_sf"/>
</dbReference>
<dbReference type="GO" id="GO:0004523">
    <property type="term" value="F:RNA-DNA hybrid ribonuclease activity"/>
    <property type="evidence" value="ECO:0007669"/>
    <property type="project" value="InterPro"/>
</dbReference>
<feature type="domain" description="RNase H type-1" evidence="2">
    <location>
        <begin position="117"/>
        <end position="222"/>
    </location>
</feature>
<sequence length="267" mass="30147">MVLHGAAAWAYPLSARQERYLNSLQRKFLLNISGTYSTTTTAALQIIEGLLPLHLKEEQEAVYVRVTRFGKANHLKDQNFDPKDFEGKVSTVKFLPDPFDLEDCVSFDHIFNTDGPINTYTDGSKIDDRTGCAFCVRKNNISITQWMSQLKPHNSVFQAELIAIKEACTQASQSNQPIKIWTDSESSLHSISSLKTNSPFAHDIQNILLNSRNIKLGCIKAHVRHAVRRQRISSRRKPPWKGSQHNIQHPGATSKRNFMPSSSTLTE</sequence>
<comment type="caution">
    <text evidence="3">The sequence shown here is derived from an EMBL/GenBank/DDBJ whole genome shotgun (WGS) entry which is preliminary data.</text>
</comment>
<evidence type="ECO:0000256" key="1">
    <source>
        <dbReference type="SAM" id="MobiDB-lite"/>
    </source>
</evidence>
<dbReference type="InterPro" id="IPR036397">
    <property type="entry name" value="RNaseH_sf"/>
</dbReference>
<evidence type="ECO:0000313" key="4">
    <source>
        <dbReference type="Proteomes" id="UP000499080"/>
    </source>
</evidence>
<keyword evidence="4" id="KW-1185">Reference proteome</keyword>
<evidence type="ECO:0000313" key="3">
    <source>
        <dbReference type="EMBL" id="GBL74233.1"/>
    </source>
</evidence>
<dbReference type="EMBL" id="BGPR01000005">
    <property type="protein sequence ID" value="GBL74233.1"/>
    <property type="molecule type" value="Genomic_DNA"/>
</dbReference>
<name>A0A4Y2A3E4_ARAVE</name>
<dbReference type="InterPro" id="IPR002156">
    <property type="entry name" value="RNaseH_domain"/>
</dbReference>
<dbReference type="Gene3D" id="3.30.420.10">
    <property type="entry name" value="Ribonuclease H-like superfamily/Ribonuclease H"/>
    <property type="match status" value="1"/>
</dbReference>
<dbReference type="Proteomes" id="UP000499080">
    <property type="component" value="Unassembled WGS sequence"/>
</dbReference>
<gene>
    <name evidence="3" type="ORF">AVEN_235240_1</name>
</gene>
<accession>A0A4Y2A3E4</accession>
<dbReference type="OrthoDB" id="6437652at2759"/>
<dbReference type="GO" id="GO:0003676">
    <property type="term" value="F:nucleic acid binding"/>
    <property type="evidence" value="ECO:0007669"/>
    <property type="project" value="InterPro"/>
</dbReference>
<feature type="compositionally biased region" description="Polar residues" evidence="1">
    <location>
        <begin position="254"/>
        <end position="267"/>
    </location>
</feature>
<organism evidence="3 4">
    <name type="scientific">Araneus ventricosus</name>
    <name type="common">Orbweaver spider</name>
    <name type="synonym">Epeira ventricosa</name>
    <dbReference type="NCBI Taxonomy" id="182803"/>
    <lineage>
        <taxon>Eukaryota</taxon>
        <taxon>Metazoa</taxon>
        <taxon>Ecdysozoa</taxon>
        <taxon>Arthropoda</taxon>
        <taxon>Chelicerata</taxon>
        <taxon>Arachnida</taxon>
        <taxon>Araneae</taxon>
        <taxon>Araneomorphae</taxon>
        <taxon>Entelegynae</taxon>
        <taxon>Araneoidea</taxon>
        <taxon>Araneidae</taxon>
        <taxon>Araneus</taxon>
    </lineage>
</organism>
<dbReference type="Pfam" id="PF00075">
    <property type="entry name" value="RNase_H"/>
    <property type="match status" value="1"/>
</dbReference>
<feature type="region of interest" description="Disordered" evidence="1">
    <location>
        <begin position="228"/>
        <end position="267"/>
    </location>
</feature>
<dbReference type="SUPFAM" id="SSF53098">
    <property type="entry name" value="Ribonuclease H-like"/>
    <property type="match status" value="1"/>
</dbReference>